<dbReference type="PANTHER" id="PTHR11552:SF147">
    <property type="entry name" value="CHOLINE DEHYDROGENASE, MITOCHONDRIAL"/>
    <property type="match status" value="1"/>
</dbReference>
<dbReference type="AlphaFoldDB" id="A0AAV1LKM1"/>
<reference evidence="6 7" key="1">
    <citation type="submission" date="2023-11" db="EMBL/GenBank/DDBJ databases">
        <authorList>
            <person name="Hedman E."/>
            <person name="Englund M."/>
            <person name="Stromberg M."/>
            <person name="Nyberg Akerstrom W."/>
            <person name="Nylinder S."/>
            <person name="Jareborg N."/>
            <person name="Kallberg Y."/>
            <person name="Kronander E."/>
        </authorList>
    </citation>
    <scope>NUCLEOTIDE SEQUENCE [LARGE SCALE GENOMIC DNA]</scope>
</reference>
<evidence type="ECO:0000256" key="3">
    <source>
        <dbReference type="ARBA" id="ARBA00022630"/>
    </source>
</evidence>
<keyword evidence="4" id="KW-0274">FAD</keyword>
<evidence type="ECO:0000256" key="2">
    <source>
        <dbReference type="ARBA" id="ARBA00010790"/>
    </source>
</evidence>
<sequence>MDAIAKLAEITQIQGALQVMSMLQLTSYLYPQHEIINDGEFFDFIIIGGGTAGSVLANRLTENKRVTVALIEVGGDPPLESMLPGLFTLMSRSSVDKNYTSENDQTTQQSHRNRIANLTSGHMLGGSSSINYMLYVRGSPHDYETWAAAANDRTWSWEGVLPYFIKSERLEDLSVLYSPYGIYHGTSGYLGVTREFHSETIKFLEAVNELGHEVLIDVNGEQHLGFTHQLFTIADGVRQSTAYSYLSPVKHRNNLCILKNTLAKEILFDENNNAVGVKVKAENDQILILRATQEVIVSAGAFNSPQLLMLSGIGPKDHLEELGIPVRSDLPVGWNYQDHVAVIMAFKMEKFYSLPTPVNPHMFPMPTFTGYVALDKQQKYPDYQVVNMVVPNDSDAILKLCAFNYWFEFDICEQFYNSGKGRNMLFSTVNILHPKSRGRVLLRSKNPEDPPVIYTGMFTDKSDLENLASYVEDHVRILNTTYFKSVGSEFVDLKLSNCNCSKRWSREYWRCYVQSMMNTMYHYSGTCALGTVLDSRLRVRGVKRLRVVDASIIPHLVGGNINAPVIMIAEKAADLIKEDSYLFSDQ</sequence>
<evidence type="ECO:0000313" key="6">
    <source>
        <dbReference type="EMBL" id="CAK1595686.1"/>
    </source>
</evidence>
<dbReference type="PIRSF" id="PIRSF000137">
    <property type="entry name" value="Alcohol_oxidase"/>
    <property type="match status" value="1"/>
</dbReference>
<dbReference type="GO" id="GO:0050660">
    <property type="term" value="F:flavin adenine dinucleotide binding"/>
    <property type="evidence" value="ECO:0007669"/>
    <property type="project" value="InterPro"/>
</dbReference>
<dbReference type="Gene3D" id="3.30.560.10">
    <property type="entry name" value="Glucose Oxidase, domain 3"/>
    <property type="match status" value="1"/>
</dbReference>
<evidence type="ECO:0000259" key="5">
    <source>
        <dbReference type="PROSITE" id="PS00624"/>
    </source>
</evidence>
<dbReference type="InterPro" id="IPR012132">
    <property type="entry name" value="GMC_OxRdtase"/>
</dbReference>
<dbReference type="SUPFAM" id="SSF54373">
    <property type="entry name" value="FAD-linked reductases, C-terminal domain"/>
    <property type="match status" value="1"/>
</dbReference>
<evidence type="ECO:0000313" key="7">
    <source>
        <dbReference type="Proteomes" id="UP001314205"/>
    </source>
</evidence>
<keyword evidence="3" id="KW-0285">Flavoprotein</keyword>
<dbReference type="GO" id="GO:0016614">
    <property type="term" value="F:oxidoreductase activity, acting on CH-OH group of donors"/>
    <property type="evidence" value="ECO:0007669"/>
    <property type="project" value="InterPro"/>
</dbReference>
<dbReference type="InterPro" id="IPR036188">
    <property type="entry name" value="FAD/NAD-bd_sf"/>
</dbReference>
<dbReference type="Pfam" id="PF05199">
    <property type="entry name" value="GMC_oxred_C"/>
    <property type="match status" value="1"/>
</dbReference>
<dbReference type="SUPFAM" id="SSF51905">
    <property type="entry name" value="FAD/NAD(P)-binding domain"/>
    <property type="match status" value="1"/>
</dbReference>
<evidence type="ECO:0000256" key="1">
    <source>
        <dbReference type="ARBA" id="ARBA00001974"/>
    </source>
</evidence>
<feature type="domain" description="Glucose-methanol-choline oxidoreductase N-terminal" evidence="5">
    <location>
        <begin position="300"/>
        <end position="314"/>
    </location>
</feature>
<dbReference type="PANTHER" id="PTHR11552">
    <property type="entry name" value="GLUCOSE-METHANOL-CHOLINE GMC OXIDOREDUCTASE"/>
    <property type="match status" value="1"/>
</dbReference>
<gene>
    <name evidence="6" type="ORF">PARMNEM_LOCUS15127</name>
</gene>
<organism evidence="6 7">
    <name type="scientific">Parnassius mnemosyne</name>
    <name type="common">clouded apollo</name>
    <dbReference type="NCBI Taxonomy" id="213953"/>
    <lineage>
        <taxon>Eukaryota</taxon>
        <taxon>Metazoa</taxon>
        <taxon>Ecdysozoa</taxon>
        <taxon>Arthropoda</taxon>
        <taxon>Hexapoda</taxon>
        <taxon>Insecta</taxon>
        <taxon>Pterygota</taxon>
        <taxon>Neoptera</taxon>
        <taxon>Endopterygota</taxon>
        <taxon>Lepidoptera</taxon>
        <taxon>Glossata</taxon>
        <taxon>Ditrysia</taxon>
        <taxon>Papilionoidea</taxon>
        <taxon>Papilionidae</taxon>
        <taxon>Parnassiinae</taxon>
        <taxon>Parnassini</taxon>
        <taxon>Parnassius</taxon>
        <taxon>Driopa</taxon>
    </lineage>
</organism>
<dbReference type="PROSITE" id="PS00624">
    <property type="entry name" value="GMC_OXRED_2"/>
    <property type="match status" value="1"/>
</dbReference>
<dbReference type="Pfam" id="PF00732">
    <property type="entry name" value="GMC_oxred_N"/>
    <property type="match status" value="1"/>
</dbReference>
<proteinExistence type="inferred from homology"/>
<dbReference type="EMBL" id="CAVLGL010000093">
    <property type="protein sequence ID" value="CAK1595686.1"/>
    <property type="molecule type" value="Genomic_DNA"/>
</dbReference>
<dbReference type="Proteomes" id="UP001314205">
    <property type="component" value="Unassembled WGS sequence"/>
</dbReference>
<comment type="similarity">
    <text evidence="2">Belongs to the GMC oxidoreductase family.</text>
</comment>
<accession>A0AAV1LKM1</accession>
<dbReference type="InterPro" id="IPR000172">
    <property type="entry name" value="GMC_OxRdtase_N"/>
</dbReference>
<protein>
    <recommendedName>
        <fullName evidence="5">Glucose-methanol-choline oxidoreductase N-terminal domain-containing protein</fullName>
    </recommendedName>
</protein>
<dbReference type="InterPro" id="IPR007867">
    <property type="entry name" value="GMC_OxRtase_C"/>
</dbReference>
<comment type="caution">
    <text evidence="6">The sequence shown here is derived from an EMBL/GenBank/DDBJ whole genome shotgun (WGS) entry which is preliminary data.</text>
</comment>
<dbReference type="Gene3D" id="3.50.50.60">
    <property type="entry name" value="FAD/NAD(P)-binding domain"/>
    <property type="match status" value="1"/>
</dbReference>
<comment type="cofactor">
    <cofactor evidence="1">
        <name>FAD</name>
        <dbReference type="ChEBI" id="CHEBI:57692"/>
    </cofactor>
</comment>
<name>A0AAV1LKM1_9NEOP</name>
<evidence type="ECO:0000256" key="4">
    <source>
        <dbReference type="ARBA" id="ARBA00022827"/>
    </source>
</evidence>
<keyword evidence="7" id="KW-1185">Reference proteome</keyword>